<gene>
    <name evidence="1" type="ORF">L6452_23119</name>
</gene>
<reference evidence="1 2" key="2">
    <citation type="journal article" date="2022" name="Mol. Ecol. Resour.">
        <title>The genomes of chicory, endive, great burdock and yacon provide insights into Asteraceae paleo-polyploidization history and plant inulin production.</title>
        <authorList>
            <person name="Fan W."/>
            <person name="Wang S."/>
            <person name="Wang H."/>
            <person name="Wang A."/>
            <person name="Jiang F."/>
            <person name="Liu H."/>
            <person name="Zhao H."/>
            <person name="Xu D."/>
            <person name="Zhang Y."/>
        </authorList>
    </citation>
    <scope>NUCLEOTIDE SEQUENCE [LARGE SCALE GENOMIC DNA]</scope>
    <source>
        <strain evidence="2">cv. Niubang</strain>
    </source>
</reference>
<protein>
    <submittedName>
        <fullName evidence="1">Uncharacterized protein</fullName>
    </submittedName>
</protein>
<dbReference type="EMBL" id="CM042053">
    <property type="protein sequence ID" value="KAI3716061.1"/>
    <property type="molecule type" value="Genomic_DNA"/>
</dbReference>
<comment type="caution">
    <text evidence="1">The sequence shown here is derived from an EMBL/GenBank/DDBJ whole genome shotgun (WGS) entry which is preliminary data.</text>
</comment>
<evidence type="ECO:0000313" key="1">
    <source>
        <dbReference type="EMBL" id="KAI3716061.1"/>
    </source>
</evidence>
<accession>A0ACB9B1H9</accession>
<proteinExistence type="predicted"/>
<dbReference type="Proteomes" id="UP001055879">
    <property type="component" value="Linkage Group LG07"/>
</dbReference>
<evidence type="ECO:0000313" key="2">
    <source>
        <dbReference type="Proteomes" id="UP001055879"/>
    </source>
</evidence>
<reference evidence="2" key="1">
    <citation type="journal article" date="2022" name="Mol. Ecol. Resour.">
        <title>The genomes of chicory, endive, great burdock and yacon provide insights into Asteraceae palaeo-polyploidization history and plant inulin production.</title>
        <authorList>
            <person name="Fan W."/>
            <person name="Wang S."/>
            <person name="Wang H."/>
            <person name="Wang A."/>
            <person name="Jiang F."/>
            <person name="Liu H."/>
            <person name="Zhao H."/>
            <person name="Xu D."/>
            <person name="Zhang Y."/>
        </authorList>
    </citation>
    <scope>NUCLEOTIDE SEQUENCE [LARGE SCALE GENOMIC DNA]</scope>
    <source>
        <strain evidence="2">cv. Niubang</strain>
    </source>
</reference>
<organism evidence="1 2">
    <name type="scientific">Arctium lappa</name>
    <name type="common">Greater burdock</name>
    <name type="synonym">Lappa major</name>
    <dbReference type="NCBI Taxonomy" id="4217"/>
    <lineage>
        <taxon>Eukaryota</taxon>
        <taxon>Viridiplantae</taxon>
        <taxon>Streptophyta</taxon>
        <taxon>Embryophyta</taxon>
        <taxon>Tracheophyta</taxon>
        <taxon>Spermatophyta</taxon>
        <taxon>Magnoliopsida</taxon>
        <taxon>eudicotyledons</taxon>
        <taxon>Gunneridae</taxon>
        <taxon>Pentapetalae</taxon>
        <taxon>asterids</taxon>
        <taxon>campanulids</taxon>
        <taxon>Asterales</taxon>
        <taxon>Asteraceae</taxon>
        <taxon>Carduoideae</taxon>
        <taxon>Cardueae</taxon>
        <taxon>Arctiinae</taxon>
        <taxon>Arctium</taxon>
    </lineage>
</organism>
<keyword evidence="2" id="KW-1185">Reference proteome</keyword>
<sequence length="97" mass="10724">MSFPVQIHGAKSLWSKDNPRLLHKPYLALVSPHYDHLLHLNGFMLSKELDEGAVEMEEGCSGSTTIEVTDGSFSWDDDAAEGGVVNHLNFKVKKGEL</sequence>
<name>A0ACB9B1H9_ARCLA</name>